<dbReference type="Pfam" id="PF12849">
    <property type="entry name" value="PBP_like_2"/>
    <property type="match status" value="1"/>
</dbReference>
<dbReference type="KEGG" id="lfp:Y981_11710"/>
<keyword evidence="9" id="KW-1185">Reference proteome</keyword>
<evidence type="ECO:0000256" key="2">
    <source>
        <dbReference type="ARBA" id="ARBA00008725"/>
    </source>
</evidence>
<dbReference type="GO" id="GO:0035435">
    <property type="term" value="P:phosphate ion transmembrane transport"/>
    <property type="evidence" value="ECO:0007669"/>
    <property type="project" value="InterPro"/>
</dbReference>
<comment type="similarity">
    <text evidence="2 6">Belongs to the PstS family.</text>
</comment>
<dbReference type="Proteomes" id="UP000027059">
    <property type="component" value="Chromosome"/>
</dbReference>
<sequence length="372" mass="40766">MGSMTRLDGGFSGRRILMAAFLFCTLLMAGAFRPTGSLAASNITISGSSMLFPLEQVWALAYMKQHPGVHISVASTGSGFGIANAANGNITVGASDAYLTKEFRQRYANLVSVPIAFDDAQVIYNIPGLDKKTVLNFDGKVLARIYLGKIRFWNDRQIRALNPSVSLPHTRIRVVHRADASGTTFVFTDYLNQTSREWYNQVGRDMSPAWPVGSGYNGSDAVVAAVMSSPGSIGYVGLGWVMEYHLTTGALKNLDGEFVRGSVDTIRAAGHAALKDPSFPDDFNRSIVWNIHGKNVYPDANFEFWMINMNLDAGTMKDVRNLLMWALTKGQAPQYTVKSGFAPLPFRPLKPRLDKIINRLLPGNGFNERSPG</sequence>
<proteinExistence type="inferred from homology"/>
<feature type="domain" description="PBP" evidence="7">
    <location>
        <begin position="38"/>
        <end position="248"/>
    </location>
</feature>
<dbReference type="PANTHER" id="PTHR42996:SF1">
    <property type="entry name" value="PHOSPHATE-BINDING PROTEIN PSTS"/>
    <property type="match status" value="1"/>
</dbReference>
<dbReference type="GO" id="GO:0042301">
    <property type="term" value="F:phosphate ion binding"/>
    <property type="evidence" value="ECO:0007669"/>
    <property type="project" value="InterPro"/>
</dbReference>
<evidence type="ECO:0000256" key="1">
    <source>
        <dbReference type="ARBA" id="ARBA00002841"/>
    </source>
</evidence>
<protein>
    <recommendedName>
        <fullName evidence="6">Phosphate-binding protein</fullName>
    </recommendedName>
</protein>
<reference evidence="8 9" key="2">
    <citation type="journal article" date="2015" name="Biomed. Res. Int.">
        <title>Effects of Arsenite Resistance on the Growth and Functional Gene Expression of Leptospirillum ferriphilum and Acidithiobacillus thiooxidans in Pure Culture and Coculture.</title>
        <authorList>
            <person name="Jiang H."/>
            <person name="Liang Y."/>
            <person name="Yin H."/>
            <person name="Xiao Y."/>
            <person name="Guo X."/>
            <person name="Xu Y."/>
            <person name="Hu Q."/>
            <person name="Liu H."/>
            <person name="Liu X."/>
        </authorList>
    </citation>
    <scope>NUCLEOTIDE SEQUENCE [LARGE SCALE GENOMIC DNA]</scope>
    <source>
        <strain evidence="8 9">YSK</strain>
    </source>
</reference>
<dbReference type="AlphaFoldDB" id="A0A059XRF0"/>
<dbReference type="NCBIfam" id="TIGR00975">
    <property type="entry name" value="3a0107s03"/>
    <property type="match status" value="1"/>
</dbReference>
<dbReference type="Gene3D" id="3.40.190.10">
    <property type="entry name" value="Periplasmic binding protein-like II"/>
    <property type="match status" value="2"/>
</dbReference>
<keyword evidence="5 6" id="KW-0592">Phosphate transport</keyword>
<evidence type="ECO:0000313" key="8">
    <source>
        <dbReference type="EMBL" id="AIA31159.1"/>
    </source>
</evidence>
<dbReference type="InterPro" id="IPR050962">
    <property type="entry name" value="Phosphate-bind_PstS"/>
</dbReference>
<dbReference type="InterPro" id="IPR024370">
    <property type="entry name" value="PBP_domain"/>
</dbReference>
<reference evidence="9" key="1">
    <citation type="submission" date="2014-02" db="EMBL/GenBank/DDBJ databases">
        <title>Complete genome sequence and comparative genomic analysis of the nitrogen-fixing bacterium Leptospirillum ferriphilum YSK.</title>
        <authorList>
            <person name="Guo X."/>
            <person name="Yin H."/>
            <person name="Liang Y."/>
            <person name="Hu Q."/>
            <person name="Ma L."/>
            <person name="Xiao Y."/>
            <person name="Zhang X."/>
            <person name="Qiu G."/>
            <person name="Liu X."/>
        </authorList>
    </citation>
    <scope>NUCLEOTIDE SEQUENCE [LARGE SCALE GENOMIC DNA]</scope>
    <source>
        <strain evidence="9">YSK</strain>
    </source>
</reference>
<comment type="subunit">
    <text evidence="3">The complex is composed of two ATP-binding proteins (PstB), two transmembrane proteins (PstC and PstA) and a solute-binding protein (PstS).</text>
</comment>
<dbReference type="HOGENOM" id="CLU_034528_1_2_0"/>
<organism evidence="8 9">
    <name type="scientific">Leptospirillum ferriphilum YSK</name>
    <dbReference type="NCBI Taxonomy" id="1441628"/>
    <lineage>
        <taxon>Bacteria</taxon>
        <taxon>Pseudomonadati</taxon>
        <taxon>Nitrospirota</taxon>
        <taxon>Nitrospiria</taxon>
        <taxon>Nitrospirales</taxon>
        <taxon>Nitrospiraceae</taxon>
        <taxon>Leptospirillum</taxon>
    </lineage>
</organism>
<dbReference type="PIRSF" id="PIRSF002756">
    <property type="entry name" value="PstS"/>
    <property type="match status" value="1"/>
</dbReference>
<evidence type="ECO:0000256" key="3">
    <source>
        <dbReference type="ARBA" id="ARBA00011529"/>
    </source>
</evidence>
<dbReference type="PANTHER" id="PTHR42996">
    <property type="entry name" value="PHOSPHATE-BINDING PROTEIN PSTS"/>
    <property type="match status" value="1"/>
</dbReference>
<dbReference type="GO" id="GO:0043190">
    <property type="term" value="C:ATP-binding cassette (ABC) transporter complex"/>
    <property type="evidence" value="ECO:0007669"/>
    <property type="project" value="InterPro"/>
</dbReference>
<keyword evidence="4 6" id="KW-0813">Transport</keyword>
<dbReference type="SUPFAM" id="SSF53850">
    <property type="entry name" value="Periplasmic binding protein-like II"/>
    <property type="match status" value="1"/>
</dbReference>
<comment type="function">
    <text evidence="1">Part of the ABC transporter complex PstSACB involved in phosphate import.</text>
</comment>
<evidence type="ECO:0000256" key="6">
    <source>
        <dbReference type="PIRNR" id="PIRNR002756"/>
    </source>
</evidence>
<dbReference type="CDD" id="cd13565">
    <property type="entry name" value="PBP2_PstS"/>
    <property type="match status" value="1"/>
</dbReference>
<evidence type="ECO:0000259" key="7">
    <source>
        <dbReference type="Pfam" id="PF12849"/>
    </source>
</evidence>
<gene>
    <name evidence="8" type="ORF">Y981_11710</name>
</gene>
<dbReference type="EMBL" id="CP007243">
    <property type="protein sequence ID" value="AIA31159.1"/>
    <property type="molecule type" value="Genomic_DNA"/>
</dbReference>
<dbReference type="OrthoDB" id="9801510at2"/>
<dbReference type="RefSeq" id="WP_038506250.1">
    <property type="nucleotide sequence ID" value="NZ_CP007243.1"/>
</dbReference>
<evidence type="ECO:0000313" key="9">
    <source>
        <dbReference type="Proteomes" id="UP000027059"/>
    </source>
</evidence>
<evidence type="ECO:0000256" key="5">
    <source>
        <dbReference type="ARBA" id="ARBA00022592"/>
    </source>
</evidence>
<accession>A0A059XRF0</accession>
<dbReference type="InterPro" id="IPR005673">
    <property type="entry name" value="ABC_phos-bd_PstS"/>
</dbReference>
<name>A0A059XRF0_9BACT</name>
<evidence type="ECO:0000256" key="4">
    <source>
        <dbReference type="ARBA" id="ARBA00022448"/>
    </source>
</evidence>